<evidence type="ECO:0000256" key="6">
    <source>
        <dbReference type="ARBA" id="ARBA00022946"/>
    </source>
</evidence>
<dbReference type="InterPro" id="IPR011032">
    <property type="entry name" value="GroES-like_sf"/>
</dbReference>
<dbReference type="GeneID" id="26837469"/>
<evidence type="ECO:0000256" key="11">
    <source>
        <dbReference type="ARBA" id="ARBA00038963"/>
    </source>
</evidence>
<keyword evidence="9" id="KW-0496">Mitochondrion</keyword>
<dbReference type="OrthoDB" id="7482721at2759"/>
<evidence type="ECO:0000256" key="3">
    <source>
        <dbReference type="ARBA" id="ARBA00022516"/>
    </source>
</evidence>
<keyword evidence="5" id="KW-0521">NADP</keyword>
<evidence type="ECO:0000313" key="14">
    <source>
        <dbReference type="EMBL" id="KSA03825.1"/>
    </source>
</evidence>
<evidence type="ECO:0000256" key="8">
    <source>
        <dbReference type="ARBA" id="ARBA00023098"/>
    </source>
</evidence>
<proteinExistence type="inferred from homology"/>
<dbReference type="InterPro" id="IPR013154">
    <property type="entry name" value="ADH-like_N"/>
</dbReference>
<evidence type="ECO:0000259" key="13">
    <source>
        <dbReference type="SMART" id="SM00829"/>
    </source>
</evidence>
<evidence type="ECO:0000256" key="4">
    <source>
        <dbReference type="ARBA" id="ARBA00022832"/>
    </source>
</evidence>
<evidence type="ECO:0000256" key="1">
    <source>
        <dbReference type="ARBA" id="ARBA00004173"/>
    </source>
</evidence>
<organism evidence="14 15">
    <name type="scientific">Debaryomyces fabryi</name>
    <dbReference type="NCBI Taxonomy" id="58627"/>
    <lineage>
        <taxon>Eukaryota</taxon>
        <taxon>Fungi</taxon>
        <taxon>Dikarya</taxon>
        <taxon>Ascomycota</taxon>
        <taxon>Saccharomycotina</taxon>
        <taxon>Pichiomycetes</taxon>
        <taxon>Debaryomycetaceae</taxon>
        <taxon>Debaryomyces</taxon>
    </lineage>
</organism>
<keyword evidence="8" id="KW-0443">Lipid metabolism</keyword>
<dbReference type="InterPro" id="IPR020843">
    <property type="entry name" value="ER"/>
</dbReference>
<dbReference type="GO" id="GO:0006633">
    <property type="term" value="P:fatty acid biosynthetic process"/>
    <property type="evidence" value="ECO:0007669"/>
    <property type="project" value="UniProtKB-KW"/>
</dbReference>
<dbReference type="PANTHER" id="PTHR43981:SF2">
    <property type="entry name" value="ENOYL-[ACYL-CARRIER-PROTEIN] REDUCTASE, MITOCHONDRIAL"/>
    <property type="match status" value="1"/>
</dbReference>
<comment type="similarity">
    <text evidence="2">Belongs to the zinc-containing alcohol dehydrogenase family. Quinone oxidoreductase subfamily.</text>
</comment>
<keyword evidence="4" id="KW-0276">Fatty acid metabolism</keyword>
<feature type="domain" description="Enoyl reductase (ER)" evidence="13">
    <location>
        <begin position="15"/>
        <end position="375"/>
    </location>
</feature>
<evidence type="ECO:0000256" key="7">
    <source>
        <dbReference type="ARBA" id="ARBA00023002"/>
    </source>
</evidence>
<dbReference type="EC" id="1.3.1.104" evidence="11"/>
<keyword evidence="3" id="KW-0444">Lipid biosynthesis</keyword>
<dbReference type="InterPro" id="IPR051034">
    <property type="entry name" value="Mito_Enoyl-ACP_Reductase"/>
</dbReference>
<evidence type="ECO:0000256" key="2">
    <source>
        <dbReference type="ARBA" id="ARBA00010371"/>
    </source>
</evidence>
<dbReference type="GO" id="GO:0141148">
    <property type="term" value="F:enoyl-[acyl-carrier-protein] reductase (NADPH) activity"/>
    <property type="evidence" value="ECO:0007669"/>
    <property type="project" value="UniProtKB-EC"/>
</dbReference>
<dbReference type="EMBL" id="LMYN01000005">
    <property type="protein sequence ID" value="KSA03825.1"/>
    <property type="molecule type" value="Genomic_DNA"/>
</dbReference>
<dbReference type="SMART" id="SM00829">
    <property type="entry name" value="PKS_ER"/>
    <property type="match status" value="1"/>
</dbReference>
<dbReference type="Pfam" id="PF08240">
    <property type="entry name" value="ADH_N"/>
    <property type="match status" value="1"/>
</dbReference>
<dbReference type="AlphaFoldDB" id="A0A0V1Q5M6"/>
<evidence type="ECO:0000256" key="9">
    <source>
        <dbReference type="ARBA" id="ARBA00023128"/>
    </source>
</evidence>
<name>A0A0V1Q5M6_9ASCO</name>
<comment type="caution">
    <text evidence="14">The sequence shown here is derived from an EMBL/GenBank/DDBJ whole genome shotgun (WGS) entry which is preliminary data.</text>
</comment>
<evidence type="ECO:0000313" key="15">
    <source>
        <dbReference type="Proteomes" id="UP000054251"/>
    </source>
</evidence>
<evidence type="ECO:0000256" key="10">
    <source>
        <dbReference type="ARBA" id="ARBA00023160"/>
    </source>
</evidence>
<dbReference type="PANTHER" id="PTHR43981">
    <property type="entry name" value="ENOYL-[ACYL-CARRIER-PROTEIN] REDUCTASE, MITOCHONDRIAL"/>
    <property type="match status" value="1"/>
</dbReference>
<keyword evidence="6" id="KW-0809">Transit peptide</keyword>
<gene>
    <name evidence="14" type="ORF">AC631_00460</name>
</gene>
<comment type="catalytic activity">
    <reaction evidence="12">
        <text>a 2,3-saturated acyl-[ACP] + NADP(+) = a (2E)-enoyl-[ACP] + NADPH + H(+)</text>
        <dbReference type="Rhea" id="RHEA:22564"/>
        <dbReference type="Rhea" id="RHEA-COMP:9925"/>
        <dbReference type="Rhea" id="RHEA-COMP:9926"/>
        <dbReference type="ChEBI" id="CHEBI:15378"/>
        <dbReference type="ChEBI" id="CHEBI:57783"/>
        <dbReference type="ChEBI" id="CHEBI:58349"/>
        <dbReference type="ChEBI" id="CHEBI:78784"/>
        <dbReference type="ChEBI" id="CHEBI:78785"/>
        <dbReference type="EC" id="1.3.1.104"/>
    </reaction>
</comment>
<evidence type="ECO:0000256" key="5">
    <source>
        <dbReference type="ARBA" id="ARBA00022857"/>
    </source>
</evidence>
<dbReference type="Gene3D" id="3.90.180.10">
    <property type="entry name" value="Medium-chain alcohol dehydrogenases, catalytic domain"/>
    <property type="match status" value="1"/>
</dbReference>
<evidence type="ECO:0000256" key="12">
    <source>
        <dbReference type="ARBA" id="ARBA00048843"/>
    </source>
</evidence>
<dbReference type="InterPro" id="IPR036291">
    <property type="entry name" value="NAD(P)-bd_dom_sf"/>
</dbReference>
<protein>
    <recommendedName>
        <fullName evidence="11">enoyl-[acyl-carrier-protein] reductase</fullName>
        <ecNumber evidence="11">1.3.1.104</ecNumber>
    </recommendedName>
</protein>
<sequence>MVQINASAITYTKGGDISKILLGTAFSIDTQALGPRQVVIQALATPINPSDLNQLSGTYASKPNYTSELGTSVPVAIGGNEGLYKVIEVGKDVDTYKTGDWVIPKLPSFGTWRTHALVTLDNTENPDPFIKVSSDDDKSIDLAQAATISINPSTAYQLIDQFIKDWDPNGNDWIIQNGGNSQVGKFVVQIAKTRNIKTISVIRDGKPDQDEIVKELLDLGGTKVITDKEAESEEYISNIVPGWVSGGKVILALNCVCGKSGATLVSHLTGNHLTDYRSPHLVTYGGMLGQPLMYSSSESLFKNVTSKAYWLTANTKRNPQSKVETVKKVLDLYKSGDLKPVPFNGKEYNIKSSSDEYVKLFLEGIAESKNGKQVIIYN</sequence>
<dbReference type="Gene3D" id="3.40.50.720">
    <property type="entry name" value="NAD(P)-binding Rossmann-like Domain"/>
    <property type="match status" value="1"/>
</dbReference>
<comment type="subcellular location">
    <subcellularLocation>
        <location evidence="1">Mitochondrion</location>
    </subcellularLocation>
</comment>
<dbReference type="RefSeq" id="XP_015469927.1">
    <property type="nucleotide sequence ID" value="XM_015609290.1"/>
</dbReference>
<dbReference type="SUPFAM" id="SSF50129">
    <property type="entry name" value="GroES-like"/>
    <property type="match status" value="1"/>
</dbReference>
<dbReference type="Proteomes" id="UP000054251">
    <property type="component" value="Unassembled WGS sequence"/>
</dbReference>
<dbReference type="CDD" id="cd08290">
    <property type="entry name" value="ETR"/>
    <property type="match status" value="1"/>
</dbReference>
<keyword evidence="15" id="KW-1185">Reference proteome</keyword>
<keyword evidence="7" id="KW-0560">Oxidoreductase</keyword>
<reference evidence="14 15" key="1">
    <citation type="submission" date="2015-11" db="EMBL/GenBank/DDBJ databases">
        <title>The genome of Debaryomyces fabryi.</title>
        <authorList>
            <person name="Tafer H."/>
            <person name="Lopandic K."/>
        </authorList>
    </citation>
    <scope>NUCLEOTIDE SEQUENCE [LARGE SCALE GENOMIC DNA]</scope>
    <source>
        <strain evidence="14 15">CBS 789</strain>
    </source>
</reference>
<keyword evidence="10" id="KW-0275">Fatty acid biosynthesis</keyword>
<dbReference type="SUPFAM" id="SSF51735">
    <property type="entry name" value="NAD(P)-binding Rossmann-fold domains"/>
    <property type="match status" value="1"/>
</dbReference>
<dbReference type="GO" id="GO:0005739">
    <property type="term" value="C:mitochondrion"/>
    <property type="evidence" value="ECO:0007669"/>
    <property type="project" value="UniProtKB-SubCell"/>
</dbReference>
<accession>A0A0V1Q5M6</accession>